<keyword evidence="2" id="KW-1185">Reference proteome</keyword>
<evidence type="ECO:0000313" key="1">
    <source>
        <dbReference type="EMBL" id="GBP18078.1"/>
    </source>
</evidence>
<reference evidence="1 2" key="1">
    <citation type="journal article" date="2019" name="Commun. Biol.">
        <title>The bagworm genome reveals a unique fibroin gene that provides high tensile strength.</title>
        <authorList>
            <person name="Kono N."/>
            <person name="Nakamura H."/>
            <person name="Ohtoshi R."/>
            <person name="Tomita M."/>
            <person name="Numata K."/>
            <person name="Arakawa K."/>
        </authorList>
    </citation>
    <scope>NUCLEOTIDE SEQUENCE [LARGE SCALE GENOMIC DNA]</scope>
</reference>
<dbReference type="Proteomes" id="UP000299102">
    <property type="component" value="Unassembled WGS sequence"/>
</dbReference>
<proteinExistence type="predicted"/>
<gene>
    <name evidence="1" type="ORF">EVAR_12856_1</name>
</gene>
<organism evidence="1 2">
    <name type="scientific">Eumeta variegata</name>
    <name type="common">Bagworm moth</name>
    <name type="synonym">Eumeta japonica</name>
    <dbReference type="NCBI Taxonomy" id="151549"/>
    <lineage>
        <taxon>Eukaryota</taxon>
        <taxon>Metazoa</taxon>
        <taxon>Ecdysozoa</taxon>
        <taxon>Arthropoda</taxon>
        <taxon>Hexapoda</taxon>
        <taxon>Insecta</taxon>
        <taxon>Pterygota</taxon>
        <taxon>Neoptera</taxon>
        <taxon>Endopterygota</taxon>
        <taxon>Lepidoptera</taxon>
        <taxon>Glossata</taxon>
        <taxon>Ditrysia</taxon>
        <taxon>Tineoidea</taxon>
        <taxon>Psychidae</taxon>
        <taxon>Oiketicinae</taxon>
        <taxon>Eumeta</taxon>
    </lineage>
</organism>
<dbReference type="EMBL" id="BGZK01000093">
    <property type="protein sequence ID" value="GBP18078.1"/>
    <property type="molecule type" value="Genomic_DNA"/>
</dbReference>
<evidence type="ECO:0000313" key="2">
    <source>
        <dbReference type="Proteomes" id="UP000299102"/>
    </source>
</evidence>
<comment type="caution">
    <text evidence="1">The sequence shown here is derived from an EMBL/GenBank/DDBJ whole genome shotgun (WGS) entry which is preliminary data.</text>
</comment>
<dbReference type="AlphaFoldDB" id="A0A4C1TVY8"/>
<accession>A0A4C1TVY8</accession>
<dbReference type="OrthoDB" id="1906921at2759"/>
<sequence>MGRSRDLALAVIYRYSALLRPRLVESYNKEDSTIALSIKKSENSTGSLPFIAPLPPQLDQEAGNAVVISLGLRMSMGGDDHSLFDGSRDRFSFENATKNYLKRGVLTLSFFYSGASADGVEERQMRHKPNVQVDRASLSLVPRFRSHARLRRNVTMSHGF</sequence>
<name>A0A4C1TVY8_EUMVA</name>
<protein>
    <submittedName>
        <fullName evidence="1">Uncharacterized protein</fullName>
    </submittedName>
</protein>